<accession>A0A7S3NMN3</accession>
<sequence>MLPVLPDFQLRRTFLSSPSSTAVFGTSADGLALTNTEINALSLSLFAGAATSLGGLVVFGMSKNEVPAALLATSLALAAGAMFSVSFLELMVPSSTSELSINWFISGCFIYGILSYLLRAFYEQQQLSFTSQDRMYRLGILMTVALTIHNFPEGLAVAMSASSSNRSSGLIVAIAIAIHNIPEGMAIAGPLLASSAYGRIQALLATALSGFSESLGAILGLILLRYNTSLASSSSNIIVEDVQAVVAGIMSSVALFELLPEAIAQEREIYAIFGFLAGWGIIGCALWLLD</sequence>
<name>A0A7S3NMN3_9STRA</name>
<keyword evidence="3 5" id="KW-1133">Transmembrane helix</keyword>
<feature type="transmembrane region" description="Helical" evidence="5">
    <location>
        <begin position="171"/>
        <end position="193"/>
    </location>
</feature>
<evidence type="ECO:0000256" key="2">
    <source>
        <dbReference type="ARBA" id="ARBA00022692"/>
    </source>
</evidence>
<gene>
    <name evidence="6" type="ORF">ALAG00032_LOCUS10893</name>
</gene>
<dbReference type="PANTHER" id="PTHR11040:SF205">
    <property type="entry name" value="ZINC TRANSPORTER ZUPT"/>
    <property type="match status" value="1"/>
</dbReference>
<feature type="transmembrane region" description="Helical" evidence="5">
    <location>
        <begin position="270"/>
        <end position="289"/>
    </location>
</feature>
<comment type="subcellular location">
    <subcellularLocation>
        <location evidence="1">Membrane</location>
        <topology evidence="1">Multi-pass membrane protein</topology>
    </subcellularLocation>
</comment>
<feature type="transmembrane region" description="Helical" evidence="5">
    <location>
        <begin position="40"/>
        <end position="61"/>
    </location>
</feature>
<proteinExistence type="predicted"/>
<evidence type="ECO:0000256" key="5">
    <source>
        <dbReference type="SAM" id="Phobius"/>
    </source>
</evidence>
<keyword evidence="4 5" id="KW-0472">Membrane</keyword>
<evidence type="ECO:0000256" key="1">
    <source>
        <dbReference type="ARBA" id="ARBA00004141"/>
    </source>
</evidence>
<dbReference type="GO" id="GO:0016020">
    <property type="term" value="C:membrane"/>
    <property type="evidence" value="ECO:0007669"/>
    <property type="project" value="UniProtKB-SubCell"/>
</dbReference>
<protein>
    <recommendedName>
        <fullName evidence="7">Zinc transporter</fullName>
    </recommendedName>
</protein>
<dbReference type="AlphaFoldDB" id="A0A7S3NMN3"/>
<feature type="transmembrane region" description="Helical" evidence="5">
    <location>
        <begin position="134"/>
        <end position="151"/>
    </location>
</feature>
<evidence type="ECO:0000313" key="6">
    <source>
        <dbReference type="EMBL" id="CAE0370129.1"/>
    </source>
</evidence>
<evidence type="ECO:0008006" key="7">
    <source>
        <dbReference type="Google" id="ProtNLM"/>
    </source>
</evidence>
<feature type="transmembrane region" description="Helical" evidence="5">
    <location>
        <begin position="68"/>
        <end position="88"/>
    </location>
</feature>
<feature type="transmembrane region" description="Helical" evidence="5">
    <location>
        <begin position="200"/>
        <end position="224"/>
    </location>
</feature>
<keyword evidence="2 5" id="KW-0812">Transmembrane</keyword>
<evidence type="ECO:0000256" key="3">
    <source>
        <dbReference type="ARBA" id="ARBA00022989"/>
    </source>
</evidence>
<dbReference type="Pfam" id="PF02535">
    <property type="entry name" value="Zip"/>
    <property type="match status" value="1"/>
</dbReference>
<dbReference type="PANTHER" id="PTHR11040">
    <property type="entry name" value="ZINC/IRON TRANSPORTER"/>
    <property type="match status" value="1"/>
</dbReference>
<dbReference type="InterPro" id="IPR003689">
    <property type="entry name" value="ZIP"/>
</dbReference>
<organism evidence="6">
    <name type="scientific">Aureoumbra lagunensis</name>
    <dbReference type="NCBI Taxonomy" id="44058"/>
    <lineage>
        <taxon>Eukaryota</taxon>
        <taxon>Sar</taxon>
        <taxon>Stramenopiles</taxon>
        <taxon>Ochrophyta</taxon>
        <taxon>Pelagophyceae</taxon>
        <taxon>Pelagomonadales</taxon>
        <taxon>Aureoumbra</taxon>
    </lineage>
</organism>
<dbReference type="EMBL" id="HBIJ01016335">
    <property type="protein sequence ID" value="CAE0370129.1"/>
    <property type="molecule type" value="Transcribed_RNA"/>
</dbReference>
<evidence type="ECO:0000256" key="4">
    <source>
        <dbReference type="ARBA" id="ARBA00023136"/>
    </source>
</evidence>
<dbReference type="GO" id="GO:0005385">
    <property type="term" value="F:zinc ion transmembrane transporter activity"/>
    <property type="evidence" value="ECO:0007669"/>
    <property type="project" value="TreeGrafter"/>
</dbReference>
<feature type="transmembrane region" description="Helical" evidence="5">
    <location>
        <begin position="100"/>
        <end position="122"/>
    </location>
</feature>
<feature type="transmembrane region" description="Helical" evidence="5">
    <location>
        <begin position="244"/>
        <end position="263"/>
    </location>
</feature>
<reference evidence="6" key="1">
    <citation type="submission" date="2021-01" db="EMBL/GenBank/DDBJ databases">
        <authorList>
            <person name="Corre E."/>
            <person name="Pelletier E."/>
            <person name="Niang G."/>
            <person name="Scheremetjew M."/>
            <person name="Finn R."/>
            <person name="Kale V."/>
            <person name="Holt S."/>
            <person name="Cochrane G."/>
            <person name="Meng A."/>
            <person name="Brown T."/>
            <person name="Cohen L."/>
        </authorList>
    </citation>
    <scope>NUCLEOTIDE SEQUENCE</scope>
    <source>
        <strain evidence="6">CCMP1510</strain>
    </source>
</reference>